<evidence type="ECO:0000259" key="1">
    <source>
        <dbReference type="SMART" id="SM00871"/>
    </source>
</evidence>
<dbReference type="PANTHER" id="PTHR40055">
    <property type="entry name" value="TRANSCRIPTIONAL REGULATOR YGIV-RELATED"/>
    <property type="match status" value="1"/>
</dbReference>
<dbReference type="SUPFAM" id="SSF55136">
    <property type="entry name" value="Probable bacterial effector-binding domain"/>
    <property type="match status" value="1"/>
</dbReference>
<dbReference type="InterPro" id="IPR050908">
    <property type="entry name" value="SmbC-like"/>
</dbReference>
<sequence length="154" mass="17287">MEWKIGLEERAQQPTLSIRTTVTMEALPSTIGECYGRIAAYLGELGEQPAGIPFTAYRSLDLQNIDVEMGFPVAKPLPGRDNIQAGEIPAGLVVASRHRGPYAAMEKLYENMFQWIEDNNYVSTGVYYEFYVNSPVEVPEMDLVTRVELPVVRK</sequence>
<name>A0A7X5HXK6_9FIRM</name>
<evidence type="ECO:0000313" key="2">
    <source>
        <dbReference type="EMBL" id="NDL68468.1"/>
    </source>
</evidence>
<comment type="caution">
    <text evidence="2">The sequence shown here is derived from an EMBL/GenBank/DDBJ whole genome shotgun (WGS) entry which is preliminary data.</text>
</comment>
<dbReference type="SMART" id="SM00871">
    <property type="entry name" value="AraC_E_bind"/>
    <property type="match status" value="1"/>
</dbReference>
<organism evidence="2 3">
    <name type="scientific">Anaerotalea alkaliphila</name>
    <dbReference type="NCBI Taxonomy" id="2662126"/>
    <lineage>
        <taxon>Bacteria</taxon>
        <taxon>Bacillati</taxon>
        <taxon>Bacillota</taxon>
        <taxon>Clostridia</taxon>
        <taxon>Eubacteriales</taxon>
        <taxon>Anaerotalea</taxon>
    </lineage>
</organism>
<dbReference type="PANTHER" id="PTHR40055:SF1">
    <property type="entry name" value="TRANSCRIPTIONAL REGULATOR YGIV-RELATED"/>
    <property type="match status" value="1"/>
</dbReference>
<feature type="domain" description="AraC effector-binding" evidence="1">
    <location>
        <begin position="3"/>
        <end position="152"/>
    </location>
</feature>
<keyword evidence="3" id="KW-1185">Reference proteome</keyword>
<dbReference type="InterPro" id="IPR010499">
    <property type="entry name" value="AraC_E-bd"/>
</dbReference>
<gene>
    <name evidence="2" type="ORF">GXN74_12025</name>
</gene>
<dbReference type="Pfam" id="PF06445">
    <property type="entry name" value="GyrI-like"/>
    <property type="match status" value="1"/>
</dbReference>
<protein>
    <submittedName>
        <fullName evidence="2">GyrI-like domain-containing protein</fullName>
    </submittedName>
</protein>
<dbReference type="EMBL" id="JAAEEH010000041">
    <property type="protein sequence ID" value="NDL68468.1"/>
    <property type="molecule type" value="Genomic_DNA"/>
</dbReference>
<dbReference type="InterPro" id="IPR029442">
    <property type="entry name" value="GyrI-like"/>
</dbReference>
<proteinExistence type="predicted"/>
<dbReference type="Proteomes" id="UP000461585">
    <property type="component" value="Unassembled WGS sequence"/>
</dbReference>
<evidence type="ECO:0000313" key="3">
    <source>
        <dbReference type="Proteomes" id="UP000461585"/>
    </source>
</evidence>
<dbReference type="InterPro" id="IPR011256">
    <property type="entry name" value="Reg_factor_effector_dom_sf"/>
</dbReference>
<dbReference type="RefSeq" id="WP_162371190.1">
    <property type="nucleotide sequence ID" value="NZ_JAAEEH010000041.1"/>
</dbReference>
<reference evidence="2 3" key="1">
    <citation type="submission" date="2020-01" db="EMBL/GenBank/DDBJ databases">
        <title>Anaeroalcalibacter tamaniensis gen. nov., sp. nov., moderately halophilic strictly anaerobic fermenter bacterium from mud volcano of Taman peninsula.</title>
        <authorList>
            <person name="Frolova A."/>
            <person name="Merkel A.Y."/>
            <person name="Slobodkin A.I."/>
        </authorList>
    </citation>
    <scope>NUCLEOTIDE SEQUENCE [LARGE SCALE GENOMIC DNA]</scope>
    <source>
        <strain evidence="2 3">F-3ap</strain>
    </source>
</reference>
<dbReference type="Gene3D" id="3.20.80.10">
    <property type="entry name" value="Regulatory factor, effector binding domain"/>
    <property type="match status" value="1"/>
</dbReference>
<accession>A0A7X5HXK6</accession>
<dbReference type="AlphaFoldDB" id="A0A7X5HXK6"/>